<feature type="compositionally biased region" description="Basic and acidic residues" evidence="1">
    <location>
        <begin position="956"/>
        <end position="967"/>
    </location>
</feature>
<proteinExistence type="predicted"/>
<feature type="compositionally biased region" description="Basic and acidic residues" evidence="1">
    <location>
        <begin position="987"/>
        <end position="998"/>
    </location>
</feature>
<dbReference type="AlphaFoldDB" id="A0AAE0KMA8"/>
<gene>
    <name evidence="2" type="ORF">B0T24DRAFT_520959</name>
</gene>
<feature type="compositionally biased region" description="Polar residues" evidence="1">
    <location>
        <begin position="654"/>
        <end position="668"/>
    </location>
</feature>
<feature type="compositionally biased region" description="Acidic residues" evidence="1">
    <location>
        <begin position="605"/>
        <end position="653"/>
    </location>
</feature>
<feature type="region of interest" description="Disordered" evidence="1">
    <location>
        <begin position="603"/>
        <end position="668"/>
    </location>
</feature>
<feature type="compositionally biased region" description="Polar residues" evidence="1">
    <location>
        <begin position="211"/>
        <end position="222"/>
    </location>
</feature>
<feature type="region of interest" description="Disordered" evidence="1">
    <location>
        <begin position="1"/>
        <end position="20"/>
    </location>
</feature>
<reference evidence="2" key="1">
    <citation type="journal article" date="2023" name="Mol. Phylogenet. Evol.">
        <title>Genome-scale phylogeny and comparative genomics of the fungal order Sordariales.</title>
        <authorList>
            <person name="Hensen N."/>
            <person name="Bonometti L."/>
            <person name="Westerberg I."/>
            <person name="Brannstrom I.O."/>
            <person name="Guillou S."/>
            <person name="Cros-Aarteil S."/>
            <person name="Calhoun S."/>
            <person name="Haridas S."/>
            <person name="Kuo A."/>
            <person name="Mondo S."/>
            <person name="Pangilinan J."/>
            <person name="Riley R."/>
            <person name="LaButti K."/>
            <person name="Andreopoulos B."/>
            <person name="Lipzen A."/>
            <person name="Chen C."/>
            <person name="Yan M."/>
            <person name="Daum C."/>
            <person name="Ng V."/>
            <person name="Clum A."/>
            <person name="Steindorff A."/>
            <person name="Ohm R.A."/>
            <person name="Martin F."/>
            <person name="Silar P."/>
            <person name="Natvig D.O."/>
            <person name="Lalanne C."/>
            <person name="Gautier V."/>
            <person name="Ament-Velasquez S.L."/>
            <person name="Kruys A."/>
            <person name="Hutchinson M.I."/>
            <person name="Powell A.J."/>
            <person name="Barry K."/>
            <person name="Miller A.N."/>
            <person name="Grigoriev I.V."/>
            <person name="Debuchy R."/>
            <person name="Gladieux P."/>
            <person name="Hiltunen Thoren M."/>
            <person name="Johannesson H."/>
        </authorList>
    </citation>
    <scope>NUCLEOTIDE SEQUENCE</scope>
    <source>
        <strain evidence="2">CBS 958.72</strain>
    </source>
</reference>
<dbReference type="Proteomes" id="UP001287356">
    <property type="component" value="Unassembled WGS sequence"/>
</dbReference>
<sequence>MKRTGSSYRPSAIAGTLRPQAVTRTALTSSPFGHSLSPIPIPLPAAATPAAAAANAASFTTPSKNLLGPVAEPAPTGITSDIAAPLETFPPNSAPAQPFPARARRDDASSSGNLPPQPRSSTSTAQYANDTERRAALSKALKARWASGAMSGVVRKRQETLKRRQQQNLLGLQRVNKHDASSLRPSKPKSNHSNHRSTSWTPTPLSRLFSEKNSNQPSSVRANTIRGGISGCVASDSFPTSDDKNLGFSGASKARIPSKQHNDPTSDAVVNGFVMSDSASDDQDWTHENEMSDSSLTDYPGSHGGPAVSDVMKKPAPNAPAEGLMSIEMAAPDRPYKMWRSDDGLALAYGALIPETYELAADPEYPWTCPSSHRGVMLHDNEDGTFTKVGSYLDTLDSTRKPAIVVSRGGSADSPHLLAPKMPPMDIPRLSLSRGSGTSKAAQDSILDDHDGDTPMLDAANYSHDENAQTLWKYLQGLLVKHKGPRWPQEDHVGKLITLPRVRELEWNAIRAVDHPFLDSKPRDISAMIIQVTGEPAPEPCTKCKDGKGPFLGCVMISRTAHLDAVDTIFACANCFYHHGQTYCSHKAWGAKRAEEIKQKRLSEFDEDMADDDGNGDEDDKIDDGNSEEDDEIDDGDGEEDGEIDDGNGEVENMENSNISISPNDLPTSITMAEPNRPYTMWPGEFRPARRTQDVRQRIHFASLLNDNGDGTLSIRGTYKAKKKGVGRGGKITSKAPPLVVSKDALDPNEEPSAPPNWPQTSTYIPKYLPDSPVEHNQTTESWNTVVGPIRPPRVDPAGLWEYLRPYLTHTRDIPDGDCVRELLQMPQLRDLNLNPYRAPLEYGERSARDVAAMIIQVTGEEVVKNCKRCRDGKGPFSSCVVIARKADGEARLQYISCANCLYHGQSTYCSIKQWVPKRDQPPFPTKRKISSTGGPFLTEEADLMDSELQSLAVAEGREQSSDRESSPPRISQSLRNRRGRSTRSSATEKPRNHEKQAPKSSLISAGAFQSAETLEMETWEMAPGRLNESSSSKPQNIAFSKAYLSTNQAVQVCEDVTVRMETIHSGTALSLAAESRKIRIFSVASGKLRVKVGDEPEFIIGPHGMFKVRAGVSCTVQNAVYIDAILHMTVLSGFT</sequence>
<feature type="region of interest" description="Disordered" evidence="1">
    <location>
        <begin position="953"/>
        <end position="1006"/>
    </location>
</feature>
<evidence type="ECO:0000256" key="1">
    <source>
        <dbReference type="SAM" id="MobiDB-lite"/>
    </source>
</evidence>
<protein>
    <submittedName>
        <fullName evidence="2">Uncharacterized protein</fullName>
    </submittedName>
</protein>
<reference evidence="2" key="2">
    <citation type="submission" date="2023-06" db="EMBL/GenBank/DDBJ databases">
        <authorList>
            <consortium name="Lawrence Berkeley National Laboratory"/>
            <person name="Haridas S."/>
            <person name="Hensen N."/>
            <person name="Bonometti L."/>
            <person name="Westerberg I."/>
            <person name="Brannstrom I.O."/>
            <person name="Guillou S."/>
            <person name="Cros-Aarteil S."/>
            <person name="Calhoun S."/>
            <person name="Kuo A."/>
            <person name="Mondo S."/>
            <person name="Pangilinan J."/>
            <person name="Riley R."/>
            <person name="Labutti K."/>
            <person name="Andreopoulos B."/>
            <person name="Lipzen A."/>
            <person name="Chen C."/>
            <person name="Yanf M."/>
            <person name="Daum C."/>
            <person name="Ng V."/>
            <person name="Clum A."/>
            <person name="Steindorff A."/>
            <person name="Ohm R."/>
            <person name="Martin F."/>
            <person name="Silar P."/>
            <person name="Natvig D."/>
            <person name="Lalanne C."/>
            <person name="Gautier V."/>
            <person name="Ament-Velasquez S.L."/>
            <person name="Kruys A."/>
            <person name="Hutchinson M.I."/>
            <person name="Powell A.J."/>
            <person name="Barry K."/>
            <person name="Miller A.N."/>
            <person name="Grigoriev I.V."/>
            <person name="Debuchy R."/>
            <person name="Gladieux P."/>
            <person name="Thoren M.H."/>
            <person name="Johannesson H."/>
        </authorList>
    </citation>
    <scope>NUCLEOTIDE SEQUENCE</scope>
    <source>
        <strain evidence="2">CBS 958.72</strain>
    </source>
</reference>
<feature type="compositionally biased region" description="Basic residues" evidence="1">
    <location>
        <begin position="186"/>
        <end position="195"/>
    </location>
</feature>
<dbReference type="Pfam" id="PF12511">
    <property type="entry name" value="DUF3716"/>
    <property type="match status" value="2"/>
</dbReference>
<feature type="region of interest" description="Disordered" evidence="1">
    <location>
        <begin position="81"/>
        <end position="139"/>
    </location>
</feature>
<evidence type="ECO:0000313" key="3">
    <source>
        <dbReference type="Proteomes" id="UP001287356"/>
    </source>
</evidence>
<comment type="caution">
    <text evidence="2">The sequence shown here is derived from an EMBL/GenBank/DDBJ whole genome shotgun (WGS) entry which is preliminary data.</text>
</comment>
<dbReference type="EMBL" id="JAULSN010000002">
    <property type="protein sequence ID" value="KAK3378721.1"/>
    <property type="molecule type" value="Genomic_DNA"/>
</dbReference>
<feature type="region of interest" description="Disordered" evidence="1">
    <location>
        <begin position="277"/>
        <end position="311"/>
    </location>
</feature>
<dbReference type="InterPro" id="IPR022190">
    <property type="entry name" value="DUF3716"/>
</dbReference>
<keyword evidence="3" id="KW-1185">Reference proteome</keyword>
<name>A0AAE0KMA8_9PEZI</name>
<organism evidence="2 3">
    <name type="scientific">Lasiosphaeria ovina</name>
    <dbReference type="NCBI Taxonomy" id="92902"/>
    <lineage>
        <taxon>Eukaryota</taxon>
        <taxon>Fungi</taxon>
        <taxon>Dikarya</taxon>
        <taxon>Ascomycota</taxon>
        <taxon>Pezizomycotina</taxon>
        <taxon>Sordariomycetes</taxon>
        <taxon>Sordariomycetidae</taxon>
        <taxon>Sordariales</taxon>
        <taxon>Lasiosphaeriaceae</taxon>
        <taxon>Lasiosphaeria</taxon>
    </lineage>
</organism>
<evidence type="ECO:0000313" key="2">
    <source>
        <dbReference type="EMBL" id="KAK3378721.1"/>
    </source>
</evidence>
<feature type="region of interest" description="Disordered" evidence="1">
    <location>
        <begin position="165"/>
        <end position="223"/>
    </location>
</feature>
<accession>A0AAE0KMA8</accession>
<feature type="compositionally biased region" description="Polar residues" evidence="1">
    <location>
        <begin position="119"/>
        <end position="129"/>
    </location>
</feature>